<dbReference type="WBParaSite" id="ALUE_0000288301-mRNA-1">
    <property type="protein sequence ID" value="ALUE_0000288301-mRNA-1"/>
    <property type="gene ID" value="ALUE_0000288301"/>
</dbReference>
<protein>
    <submittedName>
        <fullName evidence="2">Uncharacterized protein</fullName>
    </submittedName>
</protein>
<reference evidence="2" key="1">
    <citation type="submission" date="2017-02" db="UniProtKB">
        <authorList>
            <consortium name="WormBaseParasite"/>
        </authorList>
    </citation>
    <scope>IDENTIFICATION</scope>
</reference>
<accession>A0A0M3HMT6</accession>
<evidence type="ECO:0000313" key="1">
    <source>
        <dbReference type="Proteomes" id="UP000036681"/>
    </source>
</evidence>
<sequence length="114" mass="12425">MQYPVMEHHASDVNNTNELGFLCSINGSCSGLRRCLKKGSSERASIVIVLSCNFLRIMTGCIRRHGQTNAVRGSGESNRSFDIVASNSAISGLAENVAFMFATSIRRHTSNKTE</sequence>
<proteinExistence type="predicted"/>
<keyword evidence="1" id="KW-1185">Reference proteome</keyword>
<dbReference type="Proteomes" id="UP000036681">
    <property type="component" value="Unplaced"/>
</dbReference>
<name>A0A0M3HMT6_ASCLU</name>
<evidence type="ECO:0000313" key="2">
    <source>
        <dbReference type="WBParaSite" id="ALUE_0000288301-mRNA-1"/>
    </source>
</evidence>
<dbReference type="AlphaFoldDB" id="A0A0M3HMT6"/>
<organism evidence="1 2">
    <name type="scientific">Ascaris lumbricoides</name>
    <name type="common">Giant roundworm</name>
    <dbReference type="NCBI Taxonomy" id="6252"/>
    <lineage>
        <taxon>Eukaryota</taxon>
        <taxon>Metazoa</taxon>
        <taxon>Ecdysozoa</taxon>
        <taxon>Nematoda</taxon>
        <taxon>Chromadorea</taxon>
        <taxon>Rhabditida</taxon>
        <taxon>Spirurina</taxon>
        <taxon>Ascaridomorpha</taxon>
        <taxon>Ascaridoidea</taxon>
        <taxon>Ascarididae</taxon>
        <taxon>Ascaris</taxon>
    </lineage>
</organism>